<gene>
    <name evidence="3" type="ORF">ASJ80_02465</name>
</gene>
<dbReference type="PANTHER" id="PTHR43318:SF2">
    <property type="entry name" value="UDP-N-ACETYLGLUCOSAMINE 4,6-DEHYDRATASE (INVERTING)"/>
    <property type="match status" value="1"/>
</dbReference>
<dbReference type="OrthoDB" id="4907at2157"/>
<dbReference type="RefSeq" id="WP_069584130.1">
    <property type="nucleotide sequence ID" value="NZ_LMVM01000033.1"/>
</dbReference>
<evidence type="ECO:0000313" key="4">
    <source>
        <dbReference type="Proteomes" id="UP000217784"/>
    </source>
</evidence>
<evidence type="ECO:0000259" key="2">
    <source>
        <dbReference type="Pfam" id="PF02719"/>
    </source>
</evidence>
<accession>A0A2A2H3N4</accession>
<dbReference type="EMBL" id="LMVM01000033">
    <property type="protein sequence ID" value="PAV03903.1"/>
    <property type="molecule type" value="Genomic_DNA"/>
</dbReference>
<comment type="similarity">
    <text evidence="1">Belongs to the polysaccharide synthase family.</text>
</comment>
<dbReference type="InterPro" id="IPR036291">
    <property type="entry name" value="NAD(P)-bd_dom_sf"/>
</dbReference>
<evidence type="ECO:0000256" key="1">
    <source>
        <dbReference type="ARBA" id="ARBA00007430"/>
    </source>
</evidence>
<proteinExistence type="inferred from homology"/>
<dbReference type="InterPro" id="IPR003869">
    <property type="entry name" value="Polysac_CapD-like"/>
</dbReference>
<dbReference type="AlphaFoldDB" id="A0A2A2H3N4"/>
<dbReference type="Proteomes" id="UP000217784">
    <property type="component" value="Unassembled WGS sequence"/>
</dbReference>
<dbReference type="SUPFAM" id="SSF51735">
    <property type="entry name" value="NAD(P)-binding Rossmann-fold domains"/>
    <property type="match status" value="1"/>
</dbReference>
<protein>
    <recommendedName>
        <fullName evidence="2">Polysaccharide biosynthesis protein CapD-like domain-containing protein</fullName>
    </recommendedName>
</protein>
<name>A0A2A2H3N4_METBR</name>
<keyword evidence="4" id="KW-1185">Reference proteome</keyword>
<dbReference type="Gene3D" id="3.40.50.720">
    <property type="entry name" value="NAD(P)-binding Rossmann-like Domain"/>
    <property type="match status" value="1"/>
</dbReference>
<dbReference type="PANTHER" id="PTHR43318">
    <property type="entry name" value="UDP-N-ACETYLGLUCOSAMINE 4,6-DEHYDRATASE"/>
    <property type="match status" value="1"/>
</dbReference>
<comment type="caution">
    <text evidence="3">The sequence shown here is derived from an EMBL/GenBank/DDBJ whole genome shotgun (WGS) entry which is preliminary data.</text>
</comment>
<feature type="domain" description="Polysaccharide biosynthesis protein CapD-like" evidence="2">
    <location>
        <begin position="9"/>
        <end position="282"/>
    </location>
</feature>
<dbReference type="Pfam" id="PF02719">
    <property type="entry name" value="Polysacc_synt_2"/>
    <property type="match status" value="1"/>
</dbReference>
<dbReference type="InterPro" id="IPR051203">
    <property type="entry name" value="Polysaccharide_Synthase-Rel"/>
</dbReference>
<evidence type="ECO:0000313" key="3">
    <source>
        <dbReference type="EMBL" id="PAV03903.1"/>
    </source>
</evidence>
<sequence>MQDLRNKTVLVTGGTGSIGNELVKQILDQGVLRIIIFSRDETKHFIVKKRLADERLETVVGDIRDYGSIKRIFEQFDVDMIYHASAMKHVTMCEHFPLEGVKTNIIGTQNLMDLANRYNIPKLITISTDKSTNPVNVMGATKFIAERITMNAGFSCVRFGNVANSRGSVIPTFIDNLLNRKPLHVSDLNVTRFIMRIPDAVNLVLKASEYAQGGEIFILKMNAFRLEDLIDVILNRIAPKLGISEDIRVNTMGLVRGEKVHEELISSVESFSTYELNGMYMVLQEDMDISNYVSAKKAFIHDYSSKNAKMLSKSDLETIIMDYLKNNLISGGFGHG</sequence>
<organism evidence="3 4">
    <name type="scientific">Methanobacterium bryantii</name>
    <dbReference type="NCBI Taxonomy" id="2161"/>
    <lineage>
        <taxon>Archaea</taxon>
        <taxon>Methanobacteriati</taxon>
        <taxon>Methanobacteriota</taxon>
        <taxon>Methanomada group</taxon>
        <taxon>Methanobacteria</taxon>
        <taxon>Methanobacteriales</taxon>
        <taxon>Methanobacteriaceae</taxon>
        <taxon>Methanobacterium</taxon>
    </lineage>
</organism>
<reference evidence="3 4" key="1">
    <citation type="journal article" date="2017" name="BMC Genomics">
        <title>Genomic analysis of methanogenic archaea reveals a shift towards energy conservation.</title>
        <authorList>
            <person name="Gilmore S.P."/>
            <person name="Henske J.K."/>
            <person name="Sexton J.A."/>
            <person name="Solomon K.V."/>
            <person name="Seppala S."/>
            <person name="Yoo J.I."/>
            <person name="Huyett L.M."/>
            <person name="Pressman A."/>
            <person name="Cogan J.Z."/>
            <person name="Kivenson V."/>
            <person name="Peng X."/>
            <person name="Tan Y."/>
            <person name="Valentine D.L."/>
            <person name="O'Malley M.A."/>
        </authorList>
    </citation>
    <scope>NUCLEOTIDE SEQUENCE [LARGE SCALE GENOMIC DNA]</scope>
    <source>
        <strain evidence="3 4">M.o.H.</strain>
    </source>
</reference>